<name>A0ABQ3SMP9_9ACTN</name>
<reference evidence="3" key="1">
    <citation type="submission" date="2023-07" db="EMBL/GenBank/DDBJ databases">
        <title>Whole genome shotgun sequence of Streptomyces nojiriensis NBRC 13794.</title>
        <authorList>
            <person name="Komaki H."/>
            <person name="Tamura T."/>
        </authorList>
    </citation>
    <scope>NUCLEOTIDE SEQUENCE [LARGE SCALE GENOMIC DNA]</scope>
    <source>
        <strain evidence="3">NBRC 13794</strain>
    </source>
</reference>
<dbReference type="EMBL" id="BNEC01000005">
    <property type="protein sequence ID" value="GHI69337.1"/>
    <property type="molecule type" value="Genomic_DNA"/>
</dbReference>
<feature type="region of interest" description="Disordered" evidence="1">
    <location>
        <begin position="39"/>
        <end position="79"/>
    </location>
</feature>
<proteinExistence type="predicted"/>
<feature type="compositionally biased region" description="Basic and acidic residues" evidence="1">
    <location>
        <begin position="46"/>
        <end position="79"/>
    </location>
</feature>
<sequence>MSNRHAATQPRLHQDWVGSLLTAVWVVGHVAVGAPLANTGTSHVHAAPEPKRPTASRPDIDPHADGGTRACRCADRTTI</sequence>
<evidence type="ECO:0000313" key="2">
    <source>
        <dbReference type="EMBL" id="GHI69337.1"/>
    </source>
</evidence>
<accession>A0ABQ3SMP9</accession>
<gene>
    <name evidence="2" type="ORF">Snoj_32550</name>
</gene>
<comment type="caution">
    <text evidence="2">The sequence shown here is derived from an EMBL/GenBank/DDBJ whole genome shotgun (WGS) entry which is preliminary data.</text>
</comment>
<evidence type="ECO:0000313" key="3">
    <source>
        <dbReference type="Proteomes" id="UP000613974"/>
    </source>
</evidence>
<organism evidence="2 3">
    <name type="scientific">Streptomyces nojiriensis</name>
    <dbReference type="NCBI Taxonomy" id="66374"/>
    <lineage>
        <taxon>Bacteria</taxon>
        <taxon>Bacillati</taxon>
        <taxon>Actinomycetota</taxon>
        <taxon>Actinomycetes</taxon>
        <taxon>Kitasatosporales</taxon>
        <taxon>Streptomycetaceae</taxon>
        <taxon>Streptomyces</taxon>
    </lineage>
</organism>
<keyword evidence="3" id="KW-1185">Reference proteome</keyword>
<evidence type="ECO:0008006" key="4">
    <source>
        <dbReference type="Google" id="ProtNLM"/>
    </source>
</evidence>
<protein>
    <recommendedName>
        <fullName evidence="4">Secreted protein</fullName>
    </recommendedName>
</protein>
<evidence type="ECO:0000256" key="1">
    <source>
        <dbReference type="SAM" id="MobiDB-lite"/>
    </source>
</evidence>
<dbReference type="Proteomes" id="UP000613974">
    <property type="component" value="Unassembled WGS sequence"/>
</dbReference>